<reference evidence="1" key="1">
    <citation type="submission" date="2021-01" db="EMBL/GenBank/DDBJ databases">
        <title>Novel species in genus Nocardioides.</title>
        <authorList>
            <person name="Zhang G."/>
        </authorList>
    </citation>
    <scope>NUCLEOTIDE SEQUENCE</scope>
    <source>
        <strain evidence="1">Zg-536</strain>
    </source>
</reference>
<sequence length="83" mass="9430">MKSMTCRDLGGPCDLVHTGKDADEVIVAQDKHLKEVVKAGDEAHQQARQEMKYRWMHPKKSLGWYNDVKERYAALPDEATSEG</sequence>
<dbReference type="InterPro" id="IPR009409">
    <property type="entry name" value="DUF1059"/>
</dbReference>
<keyword evidence="2" id="KW-1185">Reference proteome</keyword>
<comment type="caution">
    <text evidence="1">The sequence shown here is derived from an EMBL/GenBank/DDBJ whole genome shotgun (WGS) entry which is preliminary data.</text>
</comment>
<dbReference type="EMBL" id="JAERTX010000001">
    <property type="protein sequence ID" value="MBM9458652.1"/>
    <property type="molecule type" value="Genomic_DNA"/>
</dbReference>
<dbReference type="AlphaFoldDB" id="A0A939BUM3"/>
<name>A0A939BUM3_9ACTN</name>
<dbReference type="Proteomes" id="UP000663791">
    <property type="component" value="Unassembled WGS sequence"/>
</dbReference>
<evidence type="ECO:0000313" key="2">
    <source>
        <dbReference type="Proteomes" id="UP000663791"/>
    </source>
</evidence>
<protein>
    <submittedName>
        <fullName evidence="1">DUF1059 domain-containing protein</fullName>
    </submittedName>
</protein>
<evidence type="ECO:0000313" key="1">
    <source>
        <dbReference type="EMBL" id="MBM9458652.1"/>
    </source>
</evidence>
<accession>A0A939BUM3</accession>
<organism evidence="1 2">
    <name type="scientific">Nocardioides faecalis</name>
    <dbReference type="NCBI Taxonomy" id="2803858"/>
    <lineage>
        <taxon>Bacteria</taxon>
        <taxon>Bacillati</taxon>
        <taxon>Actinomycetota</taxon>
        <taxon>Actinomycetes</taxon>
        <taxon>Propionibacteriales</taxon>
        <taxon>Nocardioidaceae</taxon>
        <taxon>Nocardioides</taxon>
    </lineage>
</organism>
<dbReference type="Pfam" id="PF06348">
    <property type="entry name" value="DUF1059"/>
    <property type="match status" value="1"/>
</dbReference>
<dbReference type="RefSeq" id="WP_205289935.1">
    <property type="nucleotide sequence ID" value="NZ_CP074406.1"/>
</dbReference>
<proteinExistence type="predicted"/>
<gene>
    <name evidence="1" type="ORF">JK386_01925</name>
</gene>